<accession>A0A2V5IKY1</accession>
<dbReference type="Proteomes" id="UP000248817">
    <property type="component" value="Unassembled WGS sequence"/>
</dbReference>
<protein>
    <recommendedName>
        <fullName evidence="1">Thioesterase domain-containing protein</fullName>
    </recommendedName>
</protein>
<evidence type="ECO:0000259" key="1">
    <source>
        <dbReference type="Pfam" id="PF03061"/>
    </source>
</evidence>
<dbReference type="InterPro" id="IPR052061">
    <property type="entry name" value="PTE-AB_protein"/>
</dbReference>
<proteinExistence type="predicted"/>
<dbReference type="InterPro" id="IPR029069">
    <property type="entry name" value="HotDog_dom_sf"/>
</dbReference>
<dbReference type="PANTHER" id="PTHR47260">
    <property type="entry name" value="UPF0644 PROTEIN PB2B4.06"/>
    <property type="match status" value="1"/>
</dbReference>
<dbReference type="Pfam" id="PF03061">
    <property type="entry name" value="4HBT"/>
    <property type="match status" value="1"/>
</dbReference>
<dbReference type="PANTHER" id="PTHR47260:SF3">
    <property type="entry name" value="THIOESTERASE FAMILY PROTEIN (AFU_ORTHOLOGUE AFUA_7G03960)"/>
    <property type="match status" value="1"/>
</dbReference>
<evidence type="ECO:0000313" key="3">
    <source>
        <dbReference type="Proteomes" id="UP000248817"/>
    </source>
</evidence>
<dbReference type="InterPro" id="IPR006683">
    <property type="entry name" value="Thioestr_dom"/>
</dbReference>
<dbReference type="AlphaFoldDB" id="A0A2V5IKY1"/>
<organism evidence="2 3">
    <name type="scientific">Aspergillus indologenus CBS 114.80</name>
    <dbReference type="NCBI Taxonomy" id="1450541"/>
    <lineage>
        <taxon>Eukaryota</taxon>
        <taxon>Fungi</taxon>
        <taxon>Dikarya</taxon>
        <taxon>Ascomycota</taxon>
        <taxon>Pezizomycotina</taxon>
        <taxon>Eurotiomycetes</taxon>
        <taxon>Eurotiomycetidae</taxon>
        <taxon>Eurotiales</taxon>
        <taxon>Aspergillaceae</taxon>
        <taxon>Aspergillus</taxon>
        <taxon>Aspergillus subgen. Circumdati</taxon>
    </lineage>
</organism>
<feature type="domain" description="Thioesterase" evidence="1">
    <location>
        <begin position="260"/>
        <end position="332"/>
    </location>
</feature>
<dbReference type="EMBL" id="KZ825536">
    <property type="protein sequence ID" value="PYI29140.1"/>
    <property type="molecule type" value="Genomic_DNA"/>
</dbReference>
<gene>
    <name evidence="2" type="ORF">BP00DRAFT_417536</name>
</gene>
<evidence type="ECO:0000313" key="2">
    <source>
        <dbReference type="EMBL" id="PYI29140.1"/>
    </source>
</evidence>
<dbReference type="SUPFAM" id="SSF54637">
    <property type="entry name" value="Thioesterase/thiol ester dehydrase-isomerase"/>
    <property type="match status" value="1"/>
</dbReference>
<keyword evidence="3" id="KW-1185">Reference proteome</keyword>
<dbReference type="Gene3D" id="3.10.129.10">
    <property type="entry name" value="Hotdog Thioesterase"/>
    <property type="match status" value="1"/>
</dbReference>
<sequence length="367" mass="40393">MVFIYGCRMVSKTTTYTPTTGRSTVQSVISRVGIFGATIETVRAMRRMNSLLPAAAAEGVISPILSIHYVTQYSVVSVYICVEVSRCSRLWAKNVAQPSGMNERESRPLISYWKKERFNFKSDAIPLQHRSFTRSISTHVMSPSISILNQPHPPALEPFRAAVPPVLTRLLHHPEYFPIRTWSRIFKSESGEDGYFARTLASPLTIPHVCTLRRQPDLLAPLPDIAPVWPAPNSVSQIENPDLYLVLQLASPGISGHPSTAHGGLLATCIDEAMSYAVALHAPETGAAGALSAHHPRGMLYTAQLDIRYRAPVAVPGYALVQAKVLARVGRKFWVHAQILQPGEADEDPLRVTTDAIAFWLQTKAAL</sequence>
<reference evidence="2 3" key="1">
    <citation type="submission" date="2018-02" db="EMBL/GenBank/DDBJ databases">
        <title>The genomes of Aspergillus section Nigri reveals drivers in fungal speciation.</title>
        <authorList>
            <consortium name="DOE Joint Genome Institute"/>
            <person name="Vesth T.C."/>
            <person name="Nybo J."/>
            <person name="Theobald S."/>
            <person name="Brandl J."/>
            <person name="Frisvad J.C."/>
            <person name="Nielsen K.F."/>
            <person name="Lyhne E.K."/>
            <person name="Kogle M.E."/>
            <person name="Kuo A."/>
            <person name="Riley R."/>
            <person name="Clum A."/>
            <person name="Nolan M."/>
            <person name="Lipzen A."/>
            <person name="Salamov A."/>
            <person name="Henrissat B."/>
            <person name="Wiebenga A."/>
            <person name="De vries R.P."/>
            <person name="Grigoriev I.V."/>
            <person name="Mortensen U.H."/>
            <person name="Andersen M.R."/>
            <person name="Baker S.E."/>
        </authorList>
    </citation>
    <scope>NUCLEOTIDE SEQUENCE [LARGE SCALE GENOMIC DNA]</scope>
    <source>
        <strain evidence="2 3">CBS 114.80</strain>
    </source>
</reference>
<dbReference type="CDD" id="cd03443">
    <property type="entry name" value="PaaI_thioesterase"/>
    <property type="match status" value="1"/>
</dbReference>
<name>A0A2V5IKY1_9EURO</name>